<accession>A0ABR2J4J6</accession>
<dbReference type="EMBL" id="JAPCWZ010000003">
    <property type="protein sequence ID" value="KAK8872456.1"/>
    <property type="molecule type" value="Genomic_DNA"/>
</dbReference>
<evidence type="ECO:0000256" key="2">
    <source>
        <dbReference type="ARBA" id="ARBA00022771"/>
    </source>
</evidence>
<evidence type="ECO:0000256" key="3">
    <source>
        <dbReference type="ARBA" id="ARBA00022833"/>
    </source>
</evidence>
<dbReference type="InterPro" id="IPR001841">
    <property type="entry name" value="Znf_RING"/>
</dbReference>
<sequence>MAPNTPTEARHFDVSAGRDATETVDPARPDSSGHAIRRSAQLLGTINGAGAIRRNGPQAVLARAGEDVASSQVPVARFQSGPYSGVSRVTITSGSRRTFRPGPNIGPPDDPFQSAFEDIFSHGPSVPPLPNRPNPRLDVQEGFGGPRFPGGISSPGDVRMDLSAILHHLLLTVHNPNAVHGDAVHSLEALDRIITSLMEDYPQSDAAPPASNETISKLPRKTLDEVMLGREIKGKCTVCIDDVDLGDEVVVLPCKHWFHYGCVVLWLKEHNTCPICRASVEGERAGESQRNEVVLGLEAELSPTPRSGAAGRHSSTSPSMDPPLPRPSRVRGPSYPSRRSTSGPLRARFTGDGPLYWIRATFGRNNRS</sequence>
<evidence type="ECO:0000259" key="6">
    <source>
        <dbReference type="PROSITE" id="PS50089"/>
    </source>
</evidence>
<dbReference type="SMART" id="SM00184">
    <property type="entry name" value="RING"/>
    <property type="match status" value="1"/>
</dbReference>
<dbReference type="InterPro" id="IPR051834">
    <property type="entry name" value="RING_finger_E3_ligase"/>
</dbReference>
<dbReference type="Gene3D" id="3.30.40.10">
    <property type="entry name" value="Zinc/RING finger domain, C3HC4 (zinc finger)"/>
    <property type="match status" value="1"/>
</dbReference>
<evidence type="ECO:0000256" key="5">
    <source>
        <dbReference type="SAM" id="MobiDB-lite"/>
    </source>
</evidence>
<keyword evidence="8" id="KW-1185">Reference proteome</keyword>
<comment type="caution">
    <text evidence="7">The sequence shown here is derived from an EMBL/GenBank/DDBJ whole genome shotgun (WGS) entry which is preliminary data.</text>
</comment>
<organism evidence="7 8">
    <name type="scientific">Apiospora arundinis</name>
    <dbReference type="NCBI Taxonomy" id="335852"/>
    <lineage>
        <taxon>Eukaryota</taxon>
        <taxon>Fungi</taxon>
        <taxon>Dikarya</taxon>
        <taxon>Ascomycota</taxon>
        <taxon>Pezizomycotina</taxon>
        <taxon>Sordariomycetes</taxon>
        <taxon>Xylariomycetidae</taxon>
        <taxon>Amphisphaeriales</taxon>
        <taxon>Apiosporaceae</taxon>
        <taxon>Apiospora</taxon>
    </lineage>
</organism>
<dbReference type="PANTHER" id="PTHR45931:SF16">
    <property type="entry name" value="RING_U-BOX SUPERFAMILY PROTEIN"/>
    <property type="match status" value="1"/>
</dbReference>
<keyword evidence="2 4" id="KW-0863">Zinc-finger</keyword>
<feature type="region of interest" description="Disordered" evidence="5">
    <location>
        <begin position="298"/>
        <end position="351"/>
    </location>
</feature>
<dbReference type="PROSITE" id="PS50089">
    <property type="entry name" value="ZF_RING_2"/>
    <property type="match status" value="1"/>
</dbReference>
<evidence type="ECO:0000313" key="7">
    <source>
        <dbReference type="EMBL" id="KAK8872456.1"/>
    </source>
</evidence>
<dbReference type="SUPFAM" id="SSF57850">
    <property type="entry name" value="RING/U-box"/>
    <property type="match status" value="1"/>
</dbReference>
<evidence type="ECO:0000256" key="4">
    <source>
        <dbReference type="PROSITE-ProRule" id="PRU00175"/>
    </source>
</evidence>
<keyword evidence="1" id="KW-0479">Metal-binding</keyword>
<dbReference type="Proteomes" id="UP001390339">
    <property type="component" value="Unassembled WGS sequence"/>
</dbReference>
<feature type="region of interest" description="Disordered" evidence="5">
    <location>
        <begin position="1"/>
        <end position="35"/>
    </location>
</feature>
<reference evidence="7 8" key="1">
    <citation type="journal article" date="2024" name="IMA Fungus">
        <title>Apiospora arundinis, a panoply of carbohydrate-active enzymes and secondary metabolites.</title>
        <authorList>
            <person name="Sorensen T."/>
            <person name="Petersen C."/>
            <person name="Muurmann A.T."/>
            <person name="Christiansen J.V."/>
            <person name="Brundto M.L."/>
            <person name="Overgaard C.K."/>
            <person name="Boysen A.T."/>
            <person name="Wollenberg R.D."/>
            <person name="Larsen T.O."/>
            <person name="Sorensen J.L."/>
            <person name="Nielsen K.L."/>
            <person name="Sondergaard T.E."/>
        </authorList>
    </citation>
    <scope>NUCLEOTIDE SEQUENCE [LARGE SCALE GENOMIC DNA]</scope>
    <source>
        <strain evidence="7 8">AAU 773</strain>
    </source>
</reference>
<evidence type="ECO:0000313" key="8">
    <source>
        <dbReference type="Proteomes" id="UP001390339"/>
    </source>
</evidence>
<dbReference type="InterPro" id="IPR013083">
    <property type="entry name" value="Znf_RING/FYVE/PHD"/>
</dbReference>
<dbReference type="Pfam" id="PF13639">
    <property type="entry name" value="zf-RING_2"/>
    <property type="match status" value="1"/>
</dbReference>
<feature type="domain" description="RING-type" evidence="6">
    <location>
        <begin position="236"/>
        <end position="277"/>
    </location>
</feature>
<dbReference type="CDD" id="cd16454">
    <property type="entry name" value="RING-H2_PA-TM-RING"/>
    <property type="match status" value="1"/>
</dbReference>
<name>A0ABR2J4J6_9PEZI</name>
<evidence type="ECO:0000256" key="1">
    <source>
        <dbReference type="ARBA" id="ARBA00022723"/>
    </source>
</evidence>
<proteinExistence type="predicted"/>
<dbReference type="PANTHER" id="PTHR45931">
    <property type="entry name" value="SI:CH211-59O9.10"/>
    <property type="match status" value="1"/>
</dbReference>
<feature type="compositionally biased region" description="Basic and acidic residues" evidence="5">
    <location>
        <begin position="19"/>
        <end position="28"/>
    </location>
</feature>
<gene>
    <name evidence="7" type="ORF">PGQ11_002970</name>
</gene>
<protein>
    <recommendedName>
        <fullName evidence="6">RING-type domain-containing protein</fullName>
    </recommendedName>
</protein>
<keyword evidence="3" id="KW-0862">Zinc</keyword>